<evidence type="ECO:0000256" key="4">
    <source>
        <dbReference type="ARBA" id="ARBA00022692"/>
    </source>
</evidence>
<dbReference type="Pfam" id="PF00015">
    <property type="entry name" value="MCPsignal"/>
    <property type="match status" value="1"/>
</dbReference>
<dbReference type="CDD" id="cd18773">
    <property type="entry name" value="PDC1_HK_sensor"/>
    <property type="match status" value="1"/>
</dbReference>
<evidence type="ECO:0000256" key="9">
    <source>
        <dbReference type="PROSITE-ProRule" id="PRU00284"/>
    </source>
</evidence>
<evidence type="ECO:0000256" key="2">
    <source>
        <dbReference type="ARBA" id="ARBA00022475"/>
    </source>
</evidence>
<keyword evidence="7 9" id="KW-0807">Transducer</keyword>
<dbReference type="SUPFAM" id="SSF58104">
    <property type="entry name" value="Methyl-accepting chemotaxis protein (MCP) signaling domain"/>
    <property type="match status" value="1"/>
</dbReference>
<dbReference type="RefSeq" id="WP_245954528.1">
    <property type="nucleotide sequence ID" value="NZ_QPJW01000001.1"/>
</dbReference>
<keyword evidence="6 10" id="KW-0472">Membrane</keyword>
<feature type="domain" description="HAMP" evidence="12">
    <location>
        <begin position="312"/>
        <end position="364"/>
    </location>
</feature>
<dbReference type="Gene3D" id="6.10.340.10">
    <property type="match status" value="1"/>
</dbReference>
<organism evidence="13 14">
    <name type="scientific">Fontibacillus phaseoli</name>
    <dbReference type="NCBI Taxonomy" id="1416533"/>
    <lineage>
        <taxon>Bacteria</taxon>
        <taxon>Bacillati</taxon>
        <taxon>Bacillota</taxon>
        <taxon>Bacilli</taxon>
        <taxon>Bacillales</taxon>
        <taxon>Paenibacillaceae</taxon>
        <taxon>Fontibacillus</taxon>
    </lineage>
</organism>
<dbReference type="Pfam" id="PF00672">
    <property type="entry name" value="HAMP"/>
    <property type="match status" value="1"/>
</dbReference>
<dbReference type="InterPro" id="IPR033479">
    <property type="entry name" value="dCache_1"/>
</dbReference>
<dbReference type="GO" id="GO:0007165">
    <property type="term" value="P:signal transduction"/>
    <property type="evidence" value="ECO:0007669"/>
    <property type="project" value="UniProtKB-KW"/>
</dbReference>
<feature type="transmembrane region" description="Helical" evidence="10">
    <location>
        <begin position="290"/>
        <end position="310"/>
    </location>
</feature>
<dbReference type="PROSITE" id="PS50111">
    <property type="entry name" value="CHEMOTAXIS_TRANSDUC_2"/>
    <property type="match status" value="1"/>
</dbReference>
<reference evidence="13 14" key="1">
    <citation type="submission" date="2018-07" db="EMBL/GenBank/DDBJ databases">
        <title>Genomic Encyclopedia of Type Strains, Phase III (KMG-III): the genomes of soil and plant-associated and newly described type strains.</title>
        <authorList>
            <person name="Whitman W."/>
        </authorList>
    </citation>
    <scope>NUCLEOTIDE SEQUENCE [LARGE SCALE GENOMIC DNA]</scope>
    <source>
        <strain evidence="13 14">CECT 8333</strain>
    </source>
</reference>
<dbReference type="Gene3D" id="1.10.287.950">
    <property type="entry name" value="Methyl-accepting chemotaxis protein"/>
    <property type="match status" value="1"/>
</dbReference>
<evidence type="ECO:0000313" key="13">
    <source>
        <dbReference type="EMBL" id="RCX23725.1"/>
    </source>
</evidence>
<dbReference type="SMART" id="SM00283">
    <property type="entry name" value="MA"/>
    <property type="match status" value="1"/>
</dbReference>
<evidence type="ECO:0000259" key="11">
    <source>
        <dbReference type="PROSITE" id="PS50111"/>
    </source>
</evidence>
<evidence type="ECO:0000259" key="12">
    <source>
        <dbReference type="PROSITE" id="PS50885"/>
    </source>
</evidence>
<keyword evidence="14" id="KW-1185">Reference proteome</keyword>
<dbReference type="GO" id="GO:0005886">
    <property type="term" value="C:plasma membrane"/>
    <property type="evidence" value="ECO:0007669"/>
    <property type="project" value="UniProtKB-SubCell"/>
</dbReference>
<sequence>MNKERHGLVKNGMSFQKKLLLVFMGISLIPLLFTTAFLLNYFNGVIKNDSEQLAINTLEINIARIDDWILSKTSAVEELINQNPQFQSFDKNQIFPLLNVLEQSDVQSEGYSIIDKSGTLTNMMNMTADMSASDYYLKMQSTNKPAFAEMTYLEQLNKYIISTVVPIPDQNHKAAGAIAFSITPSVLTEMNQNIRIADSGFGYVISDTGMYYSYPDEERFGKKMEDYATTDEMKQAIQTILKNDTGSVTYTDTDGKEIITYYGTVPSTHWKMLITVPTNEIFGAVHRAQVLTLIITVAVALMVLLFSFFLSKVIIKPIVAVSQVMKKVAQGHLNERVQVKSKDEIGQMSENINLMIQSMSDIVQKVQATVSHLTNASNAMLISANQSAVASNQISIAIQEVAQGSDSQLQGAEQSAQATEEMAVGIQRIAEASGQVAEQSEQVTSEINSGYAEIQSAINQMNVINATAHQTAMDIEQLNDHSQKIGQIVDLISGISRQISLLSLNASIEAARAGEHGRGFAVVASEVKKLAEQTSQSIILIAELVQFIQQSTGNATSSMQNSVKEINVGIDRMQQIGVGFDHIRHSIGEVSSQIQEVSATTEEISAGTEEISASLEGMLTIAKDSNENAKSVANSSAEQSNIMQHIKGSAQSLDHMISELKELIKAFEI</sequence>
<keyword evidence="4 10" id="KW-0812">Transmembrane</keyword>
<comment type="similarity">
    <text evidence="8">Belongs to the methyl-accepting chemotaxis (MCP) protein family.</text>
</comment>
<dbReference type="Pfam" id="PF02743">
    <property type="entry name" value="dCache_1"/>
    <property type="match status" value="1"/>
</dbReference>
<evidence type="ECO:0000313" key="14">
    <source>
        <dbReference type="Proteomes" id="UP000253090"/>
    </source>
</evidence>
<dbReference type="CDD" id="cd06225">
    <property type="entry name" value="HAMP"/>
    <property type="match status" value="1"/>
</dbReference>
<dbReference type="EMBL" id="QPJW01000001">
    <property type="protein sequence ID" value="RCX23725.1"/>
    <property type="molecule type" value="Genomic_DNA"/>
</dbReference>
<dbReference type="InterPro" id="IPR004089">
    <property type="entry name" value="MCPsignal_dom"/>
</dbReference>
<feature type="domain" description="Methyl-accepting transducer" evidence="11">
    <location>
        <begin position="383"/>
        <end position="619"/>
    </location>
</feature>
<evidence type="ECO:0000256" key="8">
    <source>
        <dbReference type="ARBA" id="ARBA00029447"/>
    </source>
</evidence>
<comment type="caution">
    <text evidence="13">The sequence shown here is derived from an EMBL/GenBank/DDBJ whole genome shotgun (WGS) entry which is preliminary data.</text>
</comment>
<dbReference type="GO" id="GO:0006935">
    <property type="term" value="P:chemotaxis"/>
    <property type="evidence" value="ECO:0007669"/>
    <property type="project" value="UniProtKB-KW"/>
</dbReference>
<dbReference type="CDD" id="cd11386">
    <property type="entry name" value="MCP_signal"/>
    <property type="match status" value="1"/>
</dbReference>
<dbReference type="PANTHER" id="PTHR32089:SF112">
    <property type="entry name" value="LYSOZYME-LIKE PROTEIN-RELATED"/>
    <property type="match status" value="1"/>
</dbReference>
<dbReference type="SMART" id="SM00304">
    <property type="entry name" value="HAMP"/>
    <property type="match status" value="1"/>
</dbReference>
<proteinExistence type="inferred from homology"/>
<accession>A0A369BRP7</accession>
<dbReference type="Gene3D" id="3.30.450.20">
    <property type="entry name" value="PAS domain"/>
    <property type="match status" value="1"/>
</dbReference>
<dbReference type="Proteomes" id="UP000253090">
    <property type="component" value="Unassembled WGS sequence"/>
</dbReference>
<feature type="transmembrane region" description="Helical" evidence="10">
    <location>
        <begin position="20"/>
        <end position="42"/>
    </location>
</feature>
<keyword evidence="5 10" id="KW-1133">Transmembrane helix</keyword>
<protein>
    <submittedName>
        <fullName evidence="13">Methyl-accepting chemotaxis sensory transducer with Cache sensor</fullName>
    </submittedName>
</protein>
<evidence type="ECO:0000256" key="10">
    <source>
        <dbReference type="SAM" id="Phobius"/>
    </source>
</evidence>
<evidence type="ECO:0000256" key="7">
    <source>
        <dbReference type="ARBA" id="ARBA00023224"/>
    </source>
</evidence>
<evidence type="ECO:0000256" key="6">
    <source>
        <dbReference type="ARBA" id="ARBA00023136"/>
    </source>
</evidence>
<gene>
    <name evidence="13" type="ORF">DFP94_1011327</name>
</gene>
<evidence type="ECO:0000256" key="3">
    <source>
        <dbReference type="ARBA" id="ARBA00022500"/>
    </source>
</evidence>
<dbReference type="CDD" id="cd12912">
    <property type="entry name" value="PDC2_MCP_like"/>
    <property type="match status" value="1"/>
</dbReference>
<comment type="subcellular location">
    <subcellularLocation>
        <location evidence="1">Cell membrane</location>
        <topology evidence="1">Multi-pass membrane protein</topology>
    </subcellularLocation>
</comment>
<dbReference type="InterPro" id="IPR003660">
    <property type="entry name" value="HAMP_dom"/>
</dbReference>
<dbReference type="PROSITE" id="PS50885">
    <property type="entry name" value="HAMP"/>
    <property type="match status" value="1"/>
</dbReference>
<dbReference type="PANTHER" id="PTHR32089">
    <property type="entry name" value="METHYL-ACCEPTING CHEMOTAXIS PROTEIN MCPB"/>
    <property type="match status" value="1"/>
</dbReference>
<name>A0A369BRP7_9BACL</name>
<evidence type="ECO:0000256" key="5">
    <source>
        <dbReference type="ARBA" id="ARBA00022989"/>
    </source>
</evidence>
<dbReference type="AlphaFoldDB" id="A0A369BRP7"/>
<keyword evidence="3" id="KW-0145">Chemotaxis</keyword>
<keyword evidence="2" id="KW-1003">Cell membrane</keyword>
<evidence type="ECO:0000256" key="1">
    <source>
        <dbReference type="ARBA" id="ARBA00004651"/>
    </source>
</evidence>